<evidence type="ECO:0000313" key="2">
    <source>
        <dbReference type="Proteomes" id="UP000266644"/>
    </source>
</evidence>
<dbReference type="PANTHER" id="PTHR45947:SF3">
    <property type="entry name" value="SULFOQUINOVOSYL TRANSFERASE SQD2"/>
    <property type="match status" value="1"/>
</dbReference>
<evidence type="ECO:0000313" key="1">
    <source>
        <dbReference type="EMBL" id="RHH07538.1"/>
    </source>
</evidence>
<reference evidence="1 2" key="1">
    <citation type="submission" date="2018-08" db="EMBL/GenBank/DDBJ databases">
        <title>A genome reference for cultivated species of the human gut microbiota.</title>
        <authorList>
            <person name="Zou Y."/>
            <person name="Xue W."/>
            <person name="Luo G."/>
        </authorList>
    </citation>
    <scope>NUCLEOTIDE SEQUENCE [LARGE SCALE GENOMIC DNA]</scope>
    <source>
        <strain evidence="1 2">AM18-6</strain>
    </source>
</reference>
<dbReference type="InterPro" id="IPR001296">
    <property type="entry name" value="Glyco_trans_1"/>
</dbReference>
<dbReference type="CDD" id="cd03811">
    <property type="entry name" value="GT4_GT28_WabH-like"/>
    <property type="match status" value="1"/>
</dbReference>
<dbReference type="AlphaFoldDB" id="A0A2K9GZL6"/>
<dbReference type="PANTHER" id="PTHR45947">
    <property type="entry name" value="SULFOQUINOVOSYL TRANSFERASE SQD2"/>
    <property type="match status" value="1"/>
</dbReference>
<dbReference type="Pfam" id="PF00534">
    <property type="entry name" value="Glycos_transf_1"/>
    <property type="match status" value="1"/>
</dbReference>
<dbReference type="InterPro" id="IPR050194">
    <property type="entry name" value="Glycosyltransferase_grp1"/>
</dbReference>
<sequence length="369" mass="42712">MYRTMKKSKALVFYQYLPPWRVDIFNEMGKLYDLTIVFTDAECEGFTYNRQDLLNKLQNINTVFLNNGFKIGNRPVRLGILKLIRKHKPDIVFSHEYSPTSVLVALYKKLKMCSYKYYITTSDNLEIAKAVNGAKSIARKFILNNSNGIIVYSQNVKQWYQKKFPLLQVEVCPNIQNPQSLLSYRPQFEIIIKQNKEKYNIQDEIIILYIGRLVKIKGLDLLLNALSKVQNKNFKLIIVGTGKEKKGLEEQAKILKIEEKVVFTGYSNGIELYAWYDVANFLILPSLYEPFGAVVNEALIYGCPVIASQYIGAVDFINSSNGIVFNPLKKDEFIKTLNIAFQKYPKRKRPAENLMPCTFNEYIKVFHKL</sequence>
<dbReference type="EMBL" id="QRJE01000034">
    <property type="protein sequence ID" value="RHH07538.1"/>
    <property type="molecule type" value="Genomic_DNA"/>
</dbReference>
<comment type="caution">
    <text evidence="1">The sequence shown here is derived from an EMBL/GenBank/DDBJ whole genome shotgun (WGS) entry which is preliminary data.</text>
</comment>
<dbReference type="GO" id="GO:0016757">
    <property type="term" value="F:glycosyltransferase activity"/>
    <property type="evidence" value="ECO:0007669"/>
    <property type="project" value="InterPro"/>
</dbReference>
<gene>
    <name evidence="1" type="ORF">DW228_19005</name>
</gene>
<keyword evidence="1" id="KW-0808">Transferase</keyword>
<protein>
    <submittedName>
        <fullName evidence="1">Glycosyltransferase</fullName>
    </submittedName>
</protein>
<dbReference type="Proteomes" id="UP000266644">
    <property type="component" value="Unassembled WGS sequence"/>
</dbReference>
<proteinExistence type="predicted"/>
<organism evidence="1 2">
    <name type="scientific">Bacteroides fragilis</name>
    <dbReference type="NCBI Taxonomy" id="817"/>
    <lineage>
        <taxon>Bacteria</taxon>
        <taxon>Pseudomonadati</taxon>
        <taxon>Bacteroidota</taxon>
        <taxon>Bacteroidia</taxon>
        <taxon>Bacteroidales</taxon>
        <taxon>Bacteroidaceae</taxon>
        <taxon>Bacteroides</taxon>
    </lineage>
</organism>
<name>A0A2K9GZL6_BACFG</name>
<dbReference type="Gene3D" id="3.40.50.2000">
    <property type="entry name" value="Glycogen Phosphorylase B"/>
    <property type="match status" value="2"/>
</dbReference>
<dbReference type="SUPFAM" id="SSF53756">
    <property type="entry name" value="UDP-Glycosyltransferase/glycogen phosphorylase"/>
    <property type="match status" value="1"/>
</dbReference>
<accession>A0A2K9GZL6</accession>